<dbReference type="SUPFAM" id="SSF141868">
    <property type="entry name" value="EAL domain-like"/>
    <property type="match status" value="1"/>
</dbReference>
<reference evidence="2 3" key="1">
    <citation type="submission" date="2017-04" db="EMBL/GenBank/DDBJ databases">
        <authorList>
            <person name="Afonso C.L."/>
            <person name="Miller P.J."/>
            <person name="Scott M.A."/>
            <person name="Spackman E."/>
            <person name="Goraichik I."/>
            <person name="Dimitrov K.M."/>
            <person name="Suarez D.L."/>
            <person name="Swayne D.E."/>
        </authorList>
    </citation>
    <scope>NUCLEOTIDE SEQUENCE [LARGE SCALE GENOMIC DNA]</scope>
    <source>
        <strain evidence="2 3">DSM 23236</strain>
    </source>
</reference>
<name>A0A1W1XT09_9NEIS</name>
<dbReference type="Gene3D" id="3.20.20.450">
    <property type="entry name" value="EAL domain"/>
    <property type="match status" value="1"/>
</dbReference>
<dbReference type="STRING" id="1121001.SAMN02745857_02733"/>
<organism evidence="2 3">
    <name type="scientific">Andreprevotia lacus DSM 23236</name>
    <dbReference type="NCBI Taxonomy" id="1121001"/>
    <lineage>
        <taxon>Bacteria</taxon>
        <taxon>Pseudomonadati</taxon>
        <taxon>Pseudomonadota</taxon>
        <taxon>Betaproteobacteria</taxon>
        <taxon>Neisseriales</taxon>
        <taxon>Chitinibacteraceae</taxon>
        <taxon>Andreprevotia</taxon>
    </lineage>
</organism>
<evidence type="ECO:0000313" key="3">
    <source>
        <dbReference type="Proteomes" id="UP000192761"/>
    </source>
</evidence>
<dbReference type="InterPro" id="IPR001633">
    <property type="entry name" value="EAL_dom"/>
</dbReference>
<dbReference type="GO" id="GO:0071111">
    <property type="term" value="F:cyclic-guanylate-specific phosphodiesterase activity"/>
    <property type="evidence" value="ECO:0007669"/>
    <property type="project" value="InterPro"/>
</dbReference>
<dbReference type="SMART" id="SM00052">
    <property type="entry name" value="EAL"/>
    <property type="match status" value="1"/>
</dbReference>
<dbReference type="EMBL" id="FWXD01000015">
    <property type="protein sequence ID" value="SMC27110.1"/>
    <property type="molecule type" value="Genomic_DNA"/>
</dbReference>
<dbReference type="CDD" id="cd01948">
    <property type="entry name" value="EAL"/>
    <property type="match status" value="1"/>
</dbReference>
<feature type="domain" description="EAL" evidence="1">
    <location>
        <begin position="1"/>
        <end position="237"/>
    </location>
</feature>
<keyword evidence="3" id="KW-1185">Reference proteome</keyword>
<dbReference type="Proteomes" id="UP000192761">
    <property type="component" value="Unassembled WGS sequence"/>
</dbReference>
<dbReference type="PROSITE" id="PS50883">
    <property type="entry name" value="EAL"/>
    <property type="match status" value="1"/>
</dbReference>
<evidence type="ECO:0000259" key="1">
    <source>
        <dbReference type="PROSITE" id="PS50883"/>
    </source>
</evidence>
<accession>A0A1W1XT09</accession>
<dbReference type="OrthoDB" id="9813903at2"/>
<sequence>MLSPAILIELLHSRRFGVEYQPIVEVKSGEAFGHEALARFYTASGEAVPPQAVFDALEAHPLALYQVEHTLKRLQIDEAPAGELFINLDPDTFHIASKDKGPHPLVDLVGRRHGLTVEIIENSSVSDADKSLAMADAFAARNVRLALDDIGAPASVLSLPVLLQMDFLKFDRHWWERWHSPGYRKLLQTLVRFAREHGQATILEGVETPAHWQAAMELGVDYVQGFFFRDCFHSVHP</sequence>
<dbReference type="InterPro" id="IPR035919">
    <property type="entry name" value="EAL_sf"/>
</dbReference>
<dbReference type="PANTHER" id="PTHR33121">
    <property type="entry name" value="CYCLIC DI-GMP PHOSPHODIESTERASE PDEF"/>
    <property type="match status" value="1"/>
</dbReference>
<proteinExistence type="predicted"/>
<dbReference type="RefSeq" id="WP_084091360.1">
    <property type="nucleotide sequence ID" value="NZ_FWXD01000015.1"/>
</dbReference>
<gene>
    <name evidence="2" type="ORF">SAMN02745857_02733</name>
</gene>
<dbReference type="InterPro" id="IPR050706">
    <property type="entry name" value="Cyclic-di-GMP_PDE-like"/>
</dbReference>
<protein>
    <submittedName>
        <fullName evidence="2">EAL domain, c-di-GMP-specific phosphodiesterase class I (Or its enzymatically inactive variant)</fullName>
    </submittedName>
</protein>
<dbReference type="AlphaFoldDB" id="A0A1W1XT09"/>
<dbReference type="PANTHER" id="PTHR33121:SF76">
    <property type="entry name" value="SIGNALING PROTEIN"/>
    <property type="match status" value="1"/>
</dbReference>
<evidence type="ECO:0000313" key="2">
    <source>
        <dbReference type="EMBL" id="SMC27110.1"/>
    </source>
</evidence>
<dbReference type="Pfam" id="PF00563">
    <property type="entry name" value="EAL"/>
    <property type="match status" value="1"/>
</dbReference>